<dbReference type="EMBL" id="LT553527">
    <property type="protein sequence ID" value="SAM01356.1"/>
    <property type="molecule type" value="Genomic_DNA"/>
</dbReference>
<feature type="compositionally biased region" description="Acidic residues" evidence="1">
    <location>
        <begin position="68"/>
        <end position="87"/>
    </location>
</feature>
<name>A0A163JHJ6_ABSGL</name>
<accession>A0A163JHJ6</accession>
<dbReference type="STRING" id="4829.A0A163JHJ6"/>
<evidence type="ECO:0000256" key="1">
    <source>
        <dbReference type="SAM" id="MobiDB-lite"/>
    </source>
</evidence>
<dbReference type="Proteomes" id="UP000078561">
    <property type="component" value="Unassembled WGS sequence"/>
</dbReference>
<proteinExistence type="predicted"/>
<evidence type="ECO:0000313" key="3">
    <source>
        <dbReference type="Proteomes" id="UP000078561"/>
    </source>
</evidence>
<dbReference type="OrthoDB" id="67155at2759"/>
<sequence length="141" mass="16331">MEWYMFLAFSKIYQSPFLLCLYKVYKYLYRLTTRTTELYRICDGAAKELTWTQDMDGWTTNSLPHNNDEDDSGENNSDETDDNDADIDEKVGEISDMIPLLQTTSQHKGKSTLASYIPADVVFQVGKLLIQEWQGWNTTPH</sequence>
<reference evidence="2" key="1">
    <citation type="submission" date="2016-04" db="EMBL/GenBank/DDBJ databases">
        <authorList>
            <person name="Evans L.H."/>
            <person name="Alamgir A."/>
            <person name="Owens N."/>
            <person name="Weber N.D."/>
            <person name="Virtaneva K."/>
            <person name="Barbian K."/>
            <person name="Babar A."/>
            <person name="Rosenke K."/>
        </authorList>
    </citation>
    <scope>NUCLEOTIDE SEQUENCE [LARGE SCALE GENOMIC DNA]</scope>
    <source>
        <strain evidence="2">CBS 101.48</strain>
    </source>
</reference>
<dbReference type="InParanoid" id="A0A163JHJ6"/>
<gene>
    <name evidence="2" type="primary">ABSGL_07097.1 scaffold 8717</name>
</gene>
<keyword evidence="3" id="KW-1185">Reference proteome</keyword>
<protein>
    <submittedName>
        <fullName evidence="2">Uncharacterized protein</fullName>
    </submittedName>
</protein>
<dbReference type="AlphaFoldDB" id="A0A163JHJ6"/>
<feature type="region of interest" description="Disordered" evidence="1">
    <location>
        <begin position="60"/>
        <end position="88"/>
    </location>
</feature>
<organism evidence="2">
    <name type="scientific">Absidia glauca</name>
    <name type="common">Pin mould</name>
    <dbReference type="NCBI Taxonomy" id="4829"/>
    <lineage>
        <taxon>Eukaryota</taxon>
        <taxon>Fungi</taxon>
        <taxon>Fungi incertae sedis</taxon>
        <taxon>Mucoromycota</taxon>
        <taxon>Mucoromycotina</taxon>
        <taxon>Mucoromycetes</taxon>
        <taxon>Mucorales</taxon>
        <taxon>Cunninghamellaceae</taxon>
        <taxon>Absidia</taxon>
    </lineage>
</organism>
<evidence type="ECO:0000313" key="2">
    <source>
        <dbReference type="EMBL" id="SAM01356.1"/>
    </source>
</evidence>